<feature type="region of interest" description="Disordered" evidence="1">
    <location>
        <begin position="1"/>
        <end position="30"/>
    </location>
</feature>
<proteinExistence type="predicted"/>
<protein>
    <submittedName>
        <fullName evidence="2">Uncharacterized protein</fullName>
    </submittedName>
</protein>
<evidence type="ECO:0000313" key="2">
    <source>
        <dbReference type="EMBL" id="CAA9403051.1"/>
    </source>
</evidence>
<organism evidence="2">
    <name type="scientific">uncultured Propionibacteriaceae bacterium</name>
    <dbReference type="NCBI Taxonomy" id="257457"/>
    <lineage>
        <taxon>Bacteria</taxon>
        <taxon>Bacillati</taxon>
        <taxon>Actinomycetota</taxon>
        <taxon>Actinomycetes</taxon>
        <taxon>Propionibacteriales</taxon>
        <taxon>Propionibacteriaceae</taxon>
        <taxon>environmental samples</taxon>
    </lineage>
</organism>
<feature type="non-terminal residue" evidence="2">
    <location>
        <position position="1"/>
    </location>
</feature>
<feature type="non-terminal residue" evidence="2">
    <location>
        <position position="30"/>
    </location>
</feature>
<dbReference type="EMBL" id="CADCUO010000153">
    <property type="protein sequence ID" value="CAA9403051.1"/>
    <property type="molecule type" value="Genomic_DNA"/>
</dbReference>
<gene>
    <name evidence="2" type="ORF">AVDCRST_MAG75-2256</name>
</gene>
<sequence>FPRCPDLGLGHLGHRAAQSQPGGQIRGRQV</sequence>
<accession>A0A6J4P0M2</accession>
<name>A0A6J4P0M2_9ACTN</name>
<evidence type="ECO:0000256" key="1">
    <source>
        <dbReference type="SAM" id="MobiDB-lite"/>
    </source>
</evidence>
<reference evidence="2" key="1">
    <citation type="submission" date="2020-02" db="EMBL/GenBank/DDBJ databases">
        <authorList>
            <person name="Meier V. D."/>
        </authorList>
    </citation>
    <scope>NUCLEOTIDE SEQUENCE</scope>
    <source>
        <strain evidence="2">AVDCRST_MAG75</strain>
    </source>
</reference>
<dbReference type="AlphaFoldDB" id="A0A6J4P0M2"/>